<evidence type="ECO:0000313" key="2">
    <source>
        <dbReference type="Proteomes" id="UP000308600"/>
    </source>
</evidence>
<name>A0ACD3AXU5_9AGAR</name>
<evidence type="ECO:0000313" key="1">
    <source>
        <dbReference type="EMBL" id="TFK70558.1"/>
    </source>
</evidence>
<accession>A0ACD3AXU5</accession>
<reference evidence="1 2" key="1">
    <citation type="journal article" date="2019" name="Nat. Ecol. Evol.">
        <title>Megaphylogeny resolves global patterns of mushroom evolution.</title>
        <authorList>
            <person name="Varga T."/>
            <person name="Krizsan K."/>
            <person name="Foldi C."/>
            <person name="Dima B."/>
            <person name="Sanchez-Garcia M."/>
            <person name="Sanchez-Ramirez S."/>
            <person name="Szollosi G.J."/>
            <person name="Szarkandi J.G."/>
            <person name="Papp V."/>
            <person name="Albert L."/>
            <person name="Andreopoulos W."/>
            <person name="Angelini C."/>
            <person name="Antonin V."/>
            <person name="Barry K.W."/>
            <person name="Bougher N.L."/>
            <person name="Buchanan P."/>
            <person name="Buyck B."/>
            <person name="Bense V."/>
            <person name="Catcheside P."/>
            <person name="Chovatia M."/>
            <person name="Cooper J."/>
            <person name="Damon W."/>
            <person name="Desjardin D."/>
            <person name="Finy P."/>
            <person name="Geml J."/>
            <person name="Haridas S."/>
            <person name="Hughes K."/>
            <person name="Justo A."/>
            <person name="Karasinski D."/>
            <person name="Kautmanova I."/>
            <person name="Kiss B."/>
            <person name="Kocsube S."/>
            <person name="Kotiranta H."/>
            <person name="LaButti K.M."/>
            <person name="Lechner B.E."/>
            <person name="Liimatainen K."/>
            <person name="Lipzen A."/>
            <person name="Lukacs Z."/>
            <person name="Mihaltcheva S."/>
            <person name="Morgado L.N."/>
            <person name="Niskanen T."/>
            <person name="Noordeloos M.E."/>
            <person name="Ohm R.A."/>
            <person name="Ortiz-Santana B."/>
            <person name="Ovrebo C."/>
            <person name="Racz N."/>
            <person name="Riley R."/>
            <person name="Savchenko A."/>
            <person name="Shiryaev A."/>
            <person name="Soop K."/>
            <person name="Spirin V."/>
            <person name="Szebenyi C."/>
            <person name="Tomsovsky M."/>
            <person name="Tulloss R.E."/>
            <person name="Uehling J."/>
            <person name="Grigoriev I.V."/>
            <person name="Vagvolgyi C."/>
            <person name="Papp T."/>
            <person name="Martin F.M."/>
            <person name="Miettinen O."/>
            <person name="Hibbett D.S."/>
            <person name="Nagy L.G."/>
        </authorList>
    </citation>
    <scope>NUCLEOTIDE SEQUENCE [LARGE SCALE GENOMIC DNA]</scope>
    <source>
        <strain evidence="1 2">NL-1719</strain>
    </source>
</reference>
<organism evidence="1 2">
    <name type="scientific">Pluteus cervinus</name>
    <dbReference type="NCBI Taxonomy" id="181527"/>
    <lineage>
        <taxon>Eukaryota</taxon>
        <taxon>Fungi</taxon>
        <taxon>Dikarya</taxon>
        <taxon>Basidiomycota</taxon>
        <taxon>Agaricomycotina</taxon>
        <taxon>Agaricomycetes</taxon>
        <taxon>Agaricomycetidae</taxon>
        <taxon>Agaricales</taxon>
        <taxon>Pluteineae</taxon>
        <taxon>Pluteaceae</taxon>
        <taxon>Pluteus</taxon>
    </lineage>
</organism>
<proteinExistence type="predicted"/>
<protein>
    <submittedName>
        <fullName evidence="1">HIT-like protein</fullName>
    </submittedName>
</protein>
<gene>
    <name evidence="1" type="ORF">BDN72DRAFT_896356</name>
</gene>
<keyword evidence="2" id="KW-1185">Reference proteome</keyword>
<sequence>MAASCIFCQIVKGDVPSFKLLETELSLSFLDINPVSKGHALVIPKIHVEKMHELPDEYLRDILPIAKKIARAQGTKDYNILSNNGELAGQDVPHVHFHVIPKPNEEEGLGIVWPAQTLDNAELQKIFDELKAKL</sequence>
<dbReference type="EMBL" id="ML208311">
    <property type="protein sequence ID" value="TFK70558.1"/>
    <property type="molecule type" value="Genomic_DNA"/>
</dbReference>
<dbReference type="Proteomes" id="UP000308600">
    <property type="component" value="Unassembled WGS sequence"/>
</dbReference>